<dbReference type="EMBL" id="QTSX02002871">
    <property type="protein sequence ID" value="KAJ9074097.1"/>
    <property type="molecule type" value="Genomic_DNA"/>
</dbReference>
<protein>
    <submittedName>
        <fullName evidence="1">Uncharacterized protein</fullName>
    </submittedName>
</protein>
<dbReference type="Proteomes" id="UP001165960">
    <property type="component" value="Unassembled WGS sequence"/>
</dbReference>
<proteinExistence type="predicted"/>
<keyword evidence="2" id="KW-1185">Reference proteome</keyword>
<accession>A0ACC2THV5</accession>
<evidence type="ECO:0000313" key="1">
    <source>
        <dbReference type="EMBL" id="KAJ9074097.1"/>
    </source>
</evidence>
<evidence type="ECO:0000313" key="2">
    <source>
        <dbReference type="Proteomes" id="UP001165960"/>
    </source>
</evidence>
<name>A0ACC2THV5_9FUNG</name>
<gene>
    <name evidence="1" type="ORF">DSO57_1009692</name>
</gene>
<organism evidence="1 2">
    <name type="scientific">Entomophthora muscae</name>
    <dbReference type="NCBI Taxonomy" id="34485"/>
    <lineage>
        <taxon>Eukaryota</taxon>
        <taxon>Fungi</taxon>
        <taxon>Fungi incertae sedis</taxon>
        <taxon>Zoopagomycota</taxon>
        <taxon>Entomophthoromycotina</taxon>
        <taxon>Entomophthoromycetes</taxon>
        <taxon>Entomophthorales</taxon>
        <taxon>Entomophthoraceae</taxon>
        <taxon>Entomophthora</taxon>
    </lineage>
</organism>
<comment type="caution">
    <text evidence="1">The sequence shown here is derived from an EMBL/GenBank/DDBJ whole genome shotgun (WGS) entry which is preliminary data.</text>
</comment>
<sequence length="288" mass="32551">MLSLKILVFIFYSYVSPSAVGRLSSRYQSTTPKSLVRAILDHVPYVTIAYCNAKKRLEEIQNPHILKKSIGFISAFGSSSTEVNVILYTDSANKEIIATFRGSDNFVFFRQESYFNVPGAYVASTSTFFKAVQDHLVFQINFLKKEHPTYCLTLVGHSLGGILATLAAPTLSKRLGILPRDIHIITYGQPKVGNKAFADYYSSLGFNITRVVNKGDMIPSYPAQPDWYHVHPQVRINQDNQFSSCWSKNSNHRRPSLAEMKKYLFFSDHVHVAGRKISQPGCTYEKFN</sequence>
<reference evidence="1" key="1">
    <citation type="submission" date="2022-04" db="EMBL/GenBank/DDBJ databases">
        <title>Genome of the entomopathogenic fungus Entomophthora muscae.</title>
        <authorList>
            <person name="Elya C."/>
            <person name="Lovett B.R."/>
            <person name="Lee E."/>
            <person name="Macias A.M."/>
            <person name="Hajek A.E."/>
            <person name="De Bivort B.L."/>
            <person name="Kasson M.T."/>
            <person name="De Fine Licht H.H."/>
            <person name="Stajich J.E."/>
        </authorList>
    </citation>
    <scope>NUCLEOTIDE SEQUENCE</scope>
    <source>
        <strain evidence="1">Berkeley</strain>
    </source>
</reference>